<keyword evidence="2" id="KW-1185">Reference proteome</keyword>
<proteinExistence type="predicted"/>
<dbReference type="RefSeq" id="WP_205262150.1">
    <property type="nucleotide sequence ID" value="NZ_JAERWK010000025.1"/>
</dbReference>
<dbReference type="SUPFAM" id="SSF56601">
    <property type="entry name" value="beta-lactamase/transpeptidase-like"/>
    <property type="match status" value="1"/>
</dbReference>
<evidence type="ECO:0000313" key="2">
    <source>
        <dbReference type="Proteomes" id="UP000663792"/>
    </source>
</evidence>
<name>A0A938YB06_9ACTN</name>
<reference evidence="1" key="1">
    <citation type="submission" date="2021-01" db="EMBL/GenBank/DDBJ databases">
        <title>YIM 132084 draft genome.</title>
        <authorList>
            <person name="An D."/>
        </authorList>
    </citation>
    <scope>NUCLEOTIDE SEQUENCE</scope>
    <source>
        <strain evidence="1">YIM 132084</strain>
    </source>
</reference>
<dbReference type="Gene3D" id="3.40.710.10">
    <property type="entry name" value="DD-peptidase/beta-lactamase superfamily"/>
    <property type="match status" value="1"/>
</dbReference>
<gene>
    <name evidence="1" type="ORF">JL106_18010</name>
</gene>
<dbReference type="InterPro" id="IPR012338">
    <property type="entry name" value="Beta-lactam/transpept-like"/>
</dbReference>
<sequence>MIEPTPQAGTGSATGRRSGRRSRTAIALLLAFVVVLSGAATSGAGPAGAATGPTATPPIAGQPAVLRAATVAATPGQAVADAAAHAAANGVTAHISVVDRAGGGVVAETPGADRQVASESIMKLFLAAYYLTLYGGADVTPASVKDRLSYMLRFSDDATASSLFTASAIPTVAARYGMPNTINATDRVGHWGAARITARDVTTFLSRAAADPMVGPWLLPVLAQTARTGSGADASFDQFFGLNTLGGDHGSKQGWGCDSFWTTPRCAVHSVGYTDRWFVAVLQLSNGYPDPMRATATVAAQRIQASVLVPPPIGALDGARSSGVGRLMVDGWAADPATPGRDVEVHVYVTGPAGTRGTAGVIAGAGRPDVAGVHPWAGDSTGFSAEVPAMGAGRNTVCAFAIAADPAAGNTLLGCRDVEVRDAFGAFDGLSVTGDRMRLTGWAVDPNAPGRASEIHVYDQAPDGTTTGYAGNWADSSRPDVSAVFGVGPSHGFDLSVPAGRSGRHTVCAFAITVGGGAGNPLLGCREVQVPGPTGVLDDVRISGGTLTASGWAFDPRRPGGGLPVHVYDFGPDGTRGFSGSVTDRSRPDVGRVFPDAGSTPGFSVAVPAGSRGSHQVCVFAVPGGGEPSVLLGCRTVTS</sequence>
<dbReference type="AlphaFoldDB" id="A0A938YB06"/>
<accession>A0A938YB06</accession>
<protein>
    <submittedName>
        <fullName evidence="1">Uncharacterized protein</fullName>
    </submittedName>
</protein>
<evidence type="ECO:0000313" key="1">
    <source>
        <dbReference type="EMBL" id="MBM9469185.1"/>
    </source>
</evidence>
<comment type="caution">
    <text evidence="1">The sequence shown here is derived from an EMBL/GenBank/DDBJ whole genome shotgun (WGS) entry which is preliminary data.</text>
</comment>
<dbReference type="EMBL" id="JAERWK010000025">
    <property type="protein sequence ID" value="MBM9469185.1"/>
    <property type="molecule type" value="Genomic_DNA"/>
</dbReference>
<organism evidence="1 2">
    <name type="scientific">Nakamurella leprariae</name>
    <dbReference type="NCBI Taxonomy" id="2803911"/>
    <lineage>
        <taxon>Bacteria</taxon>
        <taxon>Bacillati</taxon>
        <taxon>Actinomycetota</taxon>
        <taxon>Actinomycetes</taxon>
        <taxon>Nakamurellales</taxon>
        <taxon>Nakamurellaceae</taxon>
        <taxon>Nakamurella</taxon>
    </lineage>
</organism>
<dbReference type="Proteomes" id="UP000663792">
    <property type="component" value="Unassembled WGS sequence"/>
</dbReference>